<evidence type="ECO:0000256" key="3">
    <source>
        <dbReference type="ARBA" id="ARBA00022741"/>
    </source>
</evidence>
<evidence type="ECO:0000313" key="7">
    <source>
        <dbReference type="Proteomes" id="UP000298424"/>
    </source>
</evidence>
<reference evidence="6 7" key="1">
    <citation type="submission" date="2019-03" db="EMBL/GenBank/DDBJ databases">
        <title>Genomics of glacier-inhabiting Cryobacterium strains.</title>
        <authorList>
            <person name="Liu Q."/>
            <person name="Xin Y.-H."/>
        </authorList>
    </citation>
    <scope>NUCLEOTIDE SEQUENCE [LARGE SCALE GENOMIC DNA]</scope>
    <source>
        <strain evidence="6 7">TMT1-1</strain>
    </source>
</reference>
<dbReference type="Pfam" id="PF08352">
    <property type="entry name" value="oligo_HPY"/>
    <property type="match status" value="2"/>
</dbReference>
<dbReference type="NCBIfam" id="NF007739">
    <property type="entry name" value="PRK10419.1"/>
    <property type="match status" value="2"/>
</dbReference>
<dbReference type="PROSITE" id="PS00211">
    <property type="entry name" value="ABC_TRANSPORTER_1"/>
    <property type="match status" value="2"/>
</dbReference>
<dbReference type="SUPFAM" id="SSF52540">
    <property type="entry name" value="P-loop containing nucleoside triphosphate hydrolases"/>
    <property type="match status" value="2"/>
</dbReference>
<evidence type="ECO:0000259" key="5">
    <source>
        <dbReference type="PROSITE" id="PS50893"/>
    </source>
</evidence>
<keyword evidence="7" id="KW-1185">Reference proteome</keyword>
<dbReference type="PANTHER" id="PTHR43776:SF7">
    <property type="entry name" value="D,D-DIPEPTIDE TRANSPORT ATP-BINDING PROTEIN DDPF-RELATED"/>
    <property type="match status" value="1"/>
</dbReference>
<dbReference type="InterPro" id="IPR003439">
    <property type="entry name" value="ABC_transporter-like_ATP-bd"/>
</dbReference>
<dbReference type="CDD" id="cd03257">
    <property type="entry name" value="ABC_NikE_OppD_transporters"/>
    <property type="match status" value="2"/>
</dbReference>
<name>A0A4R8ZIU0_9MICO</name>
<dbReference type="InterPro" id="IPR003593">
    <property type="entry name" value="AAA+_ATPase"/>
</dbReference>
<dbReference type="InterPro" id="IPR027417">
    <property type="entry name" value="P-loop_NTPase"/>
</dbReference>
<evidence type="ECO:0000256" key="4">
    <source>
        <dbReference type="ARBA" id="ARBA00022840"/>
    </source>
</evidence>
<accession>A0A4R8ZIU0</accession>
<evidence type="ECO:0000313" key="6">
    <source>
        <dbReference type="EMBL" id="TFD28539.1"/>
    </source>
</evidence>
<dbReference type="Pfam" id="PF00005">
    <property type="entry name" value="ABC_tran"/>
    <property type="match status" value="2"/>
</dbReference>
<keyword evidence="4 6" id="KW-0067">ATP-binding</keyword>
<evidence type="ECO:0000256" key="2">
    <source>
        <dbReference type="ARBA" id="ARBA00022448"/>
    </source>
</evidence>
<evidence type="ECO:0000256" key="1">
    <source>
        <dbReference type="ARBA" id="ARBA00005417"/>
    </source>
</evidence>
<dbReference type="GO" id="GO:0055085">
    <property type="term" value="P:transmembrane transport"/>
    <property type="evidence" value="ECO:0007669"/>
    <property type="project" value="UniProtKB-ARBA"/>
</dbReference>
<dbReference type="PROSITE" id="PS50893">
    <property type="entry name" value="ABC_TRANSPORTER_2"/>
    <property type="match status" value="2"/>
</dbReference>
<dbReference type="PANTHER" id="PTHR43776">
    <property type="entry name" value="TRANSPORT ATP-BINDING PROTEIN"/>
    <property type="match status" value="1"/>
</dbReference>
<dbReference type="GO" id="GO:0005524">
    <property type="term" value="F:ATP binding"/>
    <property type="evidence" value="ECO:0007669"/>
    <property type="project" value="UniProtKB-KW"/>
</dbReference>
<feature type="domain" description="ABC transporter" evidence="5">
    <location>
        <begin position="10"/>
        <end position="258"/>
    </location>
</feature>
<dbReference type="OrthoDB" id="3677453at2"/>
<proteinExistence type="inferred from homology"/>
<organism evidence="6 7">
    <name type="scientific">Cryobacterium lyxosi</name>
    <dbReference type="NCBI Taxonomy" id="1259228"/>
    <lineage>
        <taxon>Bacteria</taxon>
        <taxon>Bacillati</taxon>
        <taxon>Actinomycetota</taxon>
        <taxon>Actinomycetes</taxon>
        <taxon>Micrococcales</taxon>
        <taxon>Microbacteriaceae</taxon>
        <taxon>Cryobacterium</taxon>
    </lineage>
</organism>
<sequence length="604" mass="65094">MTMSAPTPTLSVRGLRVGSPFTELLHGISFDIAAGERVGLIGESGSGKSLTATSVMGLLPETLTATGTVYLNGVADDLLTAPERRLNQLRGNTMAMVFQEPMTALNPLMRVGAQVAEIMTAHHTENGRRRARQRAVELLALVKLSNPAETALALPHQLSGGQRQRVMLAMAMANDPELLLCDEPTTALDVTVQAEVLKLIGNLVADRGTALLLITHDIAVVAEVCQRVLVMYQGEIVEDGPVGRVLTAPQHPYTQKLIADSDLSSVDDRGRLHTRPVIGTPRVADSRLSRVHTDATAVPILPPHRAAHQRLELGGPRVIFNEVAGAPTISVRDLSRQYRRHGGGVFALAPTVHGLRDVSFDIAAGQRFGIVGESGSGKSTLMRILCVLDQPTSGTVDVLGQPIRGASERQLRDFRSRVQIVFQDPMGSLDPRMRVRDIVAEPLRHVGRTETLARVEAQLAAVGLDADVMHRYPHQFSGGQRQRISIARALITRPRVLVADEAVSALDVSVRAQVLNLLADLVDEYQLTLVFVSHDLAVIRHLCDTVAVISDGRIVECGPTADVYDSPLHPYTQQLVSATPSVDALARRSVTSSSSASRAPVKKP</sequence>
<dbReference type="Gene3D" id="3.40.50.300">
    <property type="entry name" value="P-loop containing nucleotide triphosphate hydrolases"/>
    <property type="match status" value="2"/>
</dbReference>
<dbReference type="NCBIfam" id="NF008453">
    <property type="entry name" value="PRK11308.1"/>
    <property type="match status" value="2"/>
</dbReference>
<keyword evidence="2" id="KW-0813">Transport</keyword>
<gene>
    <name evidence="6" type="ORF">E3T27_01090</name>
</gene>
<comment type="caution">
    <text evidence="6">The sequence shown here is derived from an EMBL/GenBank/DDBJ whole genome shotgun (WGS) entry which is preliminary data.</text>
</comment>
<protein>
    <submittedName>
        <fullName evidence="6">ABC transporter ATP-binding protein</fullName>
    </submittedName>
</protein>
<feature type="domain" description="ABC transporter" evidence="5">
    <location>
        <begin position="329"/>
        <end position="576"/>
    </location>
</feature>
<dbReference type="InterPro" id="IPR017871">
    <property type="entry name" value="ABC_transporter-like_CS"/>
</dbReference>
<dbReference type="AlphaFoldDB" id="A0A4R8ZIU0"/>
<dbReference type="GO" id="GO:0016887">
    <property type="term" value="F:ATP hydrolysis activity"/>
    <property type="evidence" value="ECO:0007669"/>
    <property type="project" value="InterPro"/>
</dbReference>
<dbReference type="EMBL" id="SOGT01000002">
    <property type="protein sequence ID" value="TFD28539.1"/>
    <property type="molecule type" value="Genomic_DNA"/>
</dbReference>
<dbReference type="Proteomes" id="UP000298424">
    <property type="component" value="Unassembled WGS sequence"/>
</dbReference>
<dbReference type="GO" id="GO:0015833">
    <property type="term" value="P:peptide transport"/>
    <property type="evidence" value="ECO:0007669"/>
    <property type="project" value="InterPro"/>
</dbReference>
<comment type="similarity">
    <text evidence="1">Belongs to the ABC transporter superfamily.</text>
</comment>
<dbReference type="InterPro" id="IPR013563">
    <property type="entry name" value="Oligopep_ABC_C"/>
</dbReference>
<keyword evidence="3" id="KW-0547">Nucleotide-binding</keyword>
<dbReference type="InterPro" id="IPR050319">
    <property type="entry name" value="ABC_transp_ATP-bind"/>
</dbReference>
<dbReference type="SMART" id="SM00382">
    <property type="entry name" value="AAA"/>
    <property type="match status" value="2"/>
</dbReference>